<feature type="region of interest" description="Disordered" evidence="1">
    <location>
        <begin position="1"/>
        <end position="46"/>
    </location>
</feature>
<comment type="caution">
    <text evidence="2">The sequence shown here is derived from an EMBL/GenBank/DDBJ whole genome shotgun (WGS) entry which is preliminary data.</text>
</comment>
<dbReference type="EMBL" id="BSXW01000296">
    <property type="protein sequence ID" value="GMF17784.1"/>
    <property type="molecule type" value="Genomic_DNA"/>
</dbReference>
<gene>
    <name evidence="2" type="ORF">Plil01_000656100</name>
</gene>
<sequence length="218" mass="23704">MLPSFDDENSSASSSYSRRSKKSKRKKSSRGRLSRSRFTPPRGGGDADRVEVLSVLEFSHSAPSQIRSVEVASPPFDAASITSLPGLSWKHFLRDLKAKEIEQVCLNTDGDISPVAMNAVSDVTGSSRPAAAEPKSLVNRFRRFKTEYCKQQTKRIGCTYSLAALYAAFTVADPPTNVAIIKFSNKANINIGSDEQIGRIVASVLAPDFGTWRLVSSG</sequence>
<dbReference type="OrthoDB" id="128233at2759"/>
<protein>
    <submittedName>
        <fullName evidence="2">Unnamed protein product</fullName>
    </submittedName>
</protein>
<dbReference type="AlphaFoldDB" id="A0A9W6TRJ2"/>
<keyword evidence="3" id="KW-1185">Reference proteome</keyword>
<dbReference type="Proteomes" id="UP001165083">
    <property type="component" value="Unassembled WGS sequence"/>
</dbReference>
<evidence type="ECO:0000313" key="3">
    <source>
        <dbReference type="Proteomes" id="UP001165083"/>
    </source>
</evidence>
<feature type="compositionally biased region" description="Basic residues" evidence="1">
    <location>
        <begin position="18"/>
        <end position="35"/>
    </location>
</feature>
<organism evidence="2 3">
    <name type="scientific">Phytophthora lilii</name>
    <dbReference type="NCBI Taxonomy" id="2077276"/>
    <lineage>
        <taxon>Eukaryota</taxon>
        <taxon>Sar</taxon>
        <taxon>Stramenopiles</taxon>
        <taxon>Oomycota</taxon>
        <taxon>Peronosporomycetes</taxon>
        <taxon>Peronosporales</taxon>
        <taxon>Peronosporaceae</taxon>
        <taxon>Phytophthora</taxon>
    </lineage>
</organism>
<name>A0A9W6TRJ2_9STRA</name>
<reference evidence="2" key="1">
    <citation type="submission" date="2023-04" db="EMBL/GenBank/DDBJ databases">
        <title>Phytophthora lilii NBRC 32176.</title>
        <authorList>
            <person name="Ichikawa N."/>
            <person name="Sato H."/>
            <person name="Tonouchi N."/>
        </authorList>
    </citation>
    <scope>NUCLEOTIDE SEQUENCE</scope>
    <source>
        <strain evidence="2">NBRC 32176</strain>
    </source>
</reference>
<evidence type="ECO:0000313" key="2">
    <source>
        <dbReference type="EMBL" id="GMF17784.1"/>
    </source>
</evidence>
<accession>A0A9W6TRJ2</accession>
<evidence type="ECO:0000256" key="1">
    <source>
        <dbReference type="SAM" id="MobiDB-lite"/>
    </source>
</evidence>
<proteinExistence type="predicted"/>